<dbReference type="Pfam" id="PF00989">
    <property type="entry name" value="PAS"/>
    <property type="match status" value="2"/>
</dbReference>
<evidence type="ECO:0000256" key="6">
    <source>
        <dbReference type="ARBA" id="ARBA00023163"/>
    </source>
</evidence>
<keyword evidence="5" id="KW-0805">Transcription regulation</keyword>
<feature type="domain" description="PAS" evidence="8">
    <location>
        <begin position="125"/>
        <end position="195"/>
    </location>
</feature>
<dbReference type="InterPro" id="IPR025944">
    <property type="entry name" value="Sigma_54_int_dom_CS"/>
</dbReference>
<dbReference type="Gene3D" id="1.10.10.60">
    <property type="entry name" value="Homeodomain-like"/>
    <property type="match status" value="1"/>
</dbReference>
<dbReference type="InterPro" id="IPR058031">
    <property type="entry name" value="AAA_lid_NorR"/>
</dbReference>
<feature type="domain" description="PAS" evidence="8">
    <location>
        <begin position="244"/>
        <end position="300"/>
    </location>
</feature>
<dbReference type="CDD" id="cd00009">
    <property type="entry name" value="AAA"/>
    <property type="match status" value="1"/>
</dbReference>
<dbReference type="GO" id="GO:0008839">
    <property type="term" value="F:4-hydroxy-tetrahydrodipicolinate reductase"/>
    <property type="evidence" value="ECO:0007669"/>
    <property type="project" value="InterPro"/>
</dbReference>
<dbReference type="SMART" id="SM00091">
    <property type="entry name" value="PAS"/>
    <property type="match status" value="2"/>
</dbReference>
<evidence type="ECO:0000256" key="5">
    <source>
        <dbReference type="ARBA" id="ARBA00023015"/>
    </source>
</evidence>
<dbReference type="PROSITE" id="PS00688">
    <property type="entry name" value="SIGMA54_INTERACT_3"/>
    <property type="match status" value="1"/>
</dbReference>
<dbReference type="InterPro" id="IPR002078">
    <property type="entry name" value="Sigma_54_int"/>
</dbReference>
<dbReference type="Pfam" id="PF01113">
    <property type="entry name" value="DapB_N"/>
    <property type="match status" value="1"/>
</dbReference>
<organism evidence="9 10">
    <name type="scientific">Halobacillus alkaliphilus</name>
    <dbReference type="NCBI Taxonomy" id="396056"/>
    <lineage>
        <taxon>Bacteria</taxon>
        <taxon>Bacillati</taxon>
        <taxon>Bacillota</taxon>
        <taxon>Bacilli</taxon>
        <taxon>Bacillales</taxon>
        <taxon>Bacillaceae</taxon>
        <taxon>Halobacillus</taxon>
    </lineage>
</organism>
<dbReference type="SUPFAM" id="SSF51735">
    <property type="entry name" value="NAD(P)-binding Rossmann-fold domains"/>
    <property type="match status" value="1"/>
</dbReference>
<reference evidence="10" key="1">
    <citation type="submission" date="2016-10" db="EMBL/GenBank/DDBJ databases">
        <authorList>
            <person name="Varghese N."/>
            <person name="Submissions S."/>
        </authorList>
    </citation>
    <scope>NUCLEOTIDE SEQUENCE [LARGE SCALE GENOMIC DNA]</scope>
    <source>
        <strain evidence="10">FP5</strain>
    </source>
</reference>
<dbReference type="InterPro" id="IPR013767">
    <property type="entry name" value="PAS_fold"/>
</dbReference>
<dbReference type="EMBL" id="FOOG01000001">
    <property type="protein sequence ID" value="SFF54657.1"/>
    <property type="molecule type" value="Genomic_DNA"/>
</dbReference>
<keyword evidence="1" id="KW-0547">Nucleotide-binding</keyword>
<name>A0A1I2JND9_9BACI</name>
<dbReference type="Gene3D" id="3.40.50.300">
    <property type="entry name" value="P-loop containing nucleotide triphosphate hydrolases"/>
    <property type="match status" value="1"/>
</dbReference>
<evidence type="ECO:0000259" key="8">
    <source>
        <dbReference type="PROSITE" id="PS50112"/>
    </source>
</evidence>
<proteinExistence type="predicted"/>
<evidence type="ECO:0000259" key="7">
    <source>
        <dbReference type="PROSITE" id="PS50045"/>
    </source>
</evidence>
<dbReference type="FunFam" id="3.40.50.300:FF:000006">
    <property type="entry name" value="DNA-binding transcriptional regulator NtrC"/>
    <property type="match status" value="1"/>
</dbReference>
<keyword evidence="4" id="KW-0560">Oxidoreductase</keyword>
<dbReference type="GO" id="GO:0005524">
    <property type="term" value="F:ATP binding"/>
    <property type="evidence" value="ECO:0007669"/>
    <property type="project" value="UniProtKB-KW"/>
</dbReference>
<gene>
    <name evidence="9" type="ORF">SAMN05216353_101223</name>
</gene>
<feature type="domain" description="Sigma-54 factor interaction" evidence="7">
    <location>
        <begin position="378"/>
        <end position="608"/>
    </location>
</feature>
<dbReference type="CDD" id="cd00130">
    <property type="entry name" value="PAS"/>
    <property type="match status" value="2"/>
</dbReference>
<evidence type="ECO:0000256" key="4">
    <source>
        <dbReference type="ARBA" id="ARBA00023002"/>
    </source>
</evidence>
<dbReference type="InterPro" id="IPR002197">
    <property type="entry name" value="HTH_Fis"/>
</dbReference>
<dbReference type="Pfam" id="PF00158">
    <property type="entry name" value="Sigma54_activat"/>
    <property type="match status" value="1"/>
</dbReference>
<dbReference type="SMART" id="SM00382">
    <property type="entry name" value="AAA"/>
    <property type="match status" value="1"/>
</dbReference>
<evidence type="ECO:0000313" key="9">
    <source>
        <dbReference type="EMBL" id="SFF54657.1"/>
    </source>
</evidence>
<dbReference type="InterPro" id="IPR003593">
    <property type="entry name" value="AAA+_ATPase"/>
</dbReference>
<dbReference type="GO" id="GO:0006355">
    <property type="term" value="P:regulation of DNA-templated transcription"/>
    <property type="evidence" value="ECO:0007669"/>
    <property type="project" value="InterPro"/>
</dbReference>
<dbReference type="Pfam" id="PF25601">
    <property type="entry name" value="AAA_lid_14"/>
    <property type="match status" value="1"/>
</dbReference>
<dbReference type="PRINTS" id="PR01590">
    <property type="entry name" value="HTHFIS"/>
</dbReference>
<keyword evidence="2" id="KW-0067">ATP-binding</keyword>
<dbReference type="SUPFAM" id="SSF46689">
    <property type="entry name" value="Homeodomain-like"/>
    <property type="match status" value="1"/>
</dbReference>
<dbReference type="Gene3D" id="1.10.8.60">
    <property type="match status" value="1"/>
</dbReference>
<dbReference type="SUPFAM" id="SSF55785">
    <property type="entry name" value="PYP-like sensor domain (PAS domain)"/>
    <property type="match status" value="2"/>
</dbReference>
<dbReference type="PROSITE" id="PS00675">
    <property type="entry name" value="SIGMA54_INTERACT_1"/>
    <property type="match status" value="1"/>
</dbReference>
<evidence type="ECO:0000313" key="10">
    <source>
        <dbReference type="Proteomes" id="UP000198897"/>
    </source>
</evidence>
<dbReference type="Proteomes" id="UP000198897">
    <property type="component" value="Unassembled WGS sequence"/>
</dbReference>
<keyword evidence="10" id="KW-1185">Reference proteome</keyword>
<dbReference type="Gene3D" id="3.30.450.20">
    <property type="entry name" value="PAS domain"/>
    <property type="match status" value="2"/>
</dbReference>
<dbReference type="InterPro" id="IPR000014">
    <property type="entry name" value="PAS"/>
</dbReference>
<dbReference type="Pfam" id="PF02954">
    <property type="entry name" value="HTH_8"/>
    <property type="match status" value="1"/>
</dbReference>
<dbReference type="InterPro" id="IPR036291">
    <property type="entry name" value="NAD(P)-bd_dom_sf"/>
</dbReference>
<dbReference type="InterPro" id="IPR009057">
    <property type="entry name" value="Homeodomain-like_sf"/>
</dbReference>
<dbReference type="InterPro" id="IPR000846">
    <property type="entry name" value="DapB_N"/>
</dbReference>
<protein>
    <submittedName>
        <fullName evidence="9">PAS domain S-box-containing protein</fullName>
    </submittedName>
</protein>
<dbReference type="AlphaFoldDB" id="A0A1I2JND9"/>
<evidence type="ECO:0000256" key="2">
    <source>
        <dbReference type="ARBA" id="ARBA00022840"/>
    </source>
</evidence>
<accession>A0A1I2JND9</accession>
<keyword evidence="3" id="KW-0521">NADP</keyword>
<dbReference type="InterPro" id="IPR035965">
    <property type="entry name" value="PAS-like_dom_sf"/>
</dbReference>
<evidence type="ECO:0000256" key="3">
    <source>
        <dbReference type="ARBA" id="ARBA00022857"/>
    </source>
</evidence>
<dbReference type="InterPro" id="IPR027417">
    <property type="entry name" value="P-loop_NTPase"/>
</dbReference>
<dbReference type="GO" id="GO:0043565">
    <property type="term" value="F:sequence-specific DNA binding"/>
    <property type="evidence" value="ECO:0007669"/>
    <property type="project" value="InterPro"/>
</dbReference>
<dbReference type="InterPro" id="IPR025662">
    <property type="entry name" value="Sigma_54_int_dom_ATP-bd_1"/>
</dbReference>
<dbReference type="SUPFAM" id="SSF52540">
    <property type="entry name" value="P-loop containing nucleoside triphosphate hydrolases"/>
    <property type="match status" value="1"/>
</dbReference>
<evidence type="ECO:0000256" key="1">
    <source>
        <dbReference type="ARBA" id="ARBA00022741"/>
    </source>
</evidence>
<keyword evidence="6" id="KW-0804">Transcription</keyword>
<dbReference type="PANTHER" id="PTHR32071:SF121">
    <property type="entry name" value="SIGMA L-DEPENDENT TRANSCRIPTIONAL REGULATOR YQIR-RELATED"/>
    <property type="match status" value="1"/>
</dbReference>
<dbReference type="PANTHER" id="PTHR32071">
    <property type="entry name" value="TRANSCRIPTIONAL REGULATORY PROTEIN"/>
    <property type="match status" value="1"/>
</dbReference>
<sequence length="700" mass="78247">MRKLLQGVMMMKRVLIVGAGKGGTALLKLLNETDRMRIVAVTDINKNASGLELAEALNIPTGAHWQEFIHKDIDIVIEATGDDGVFEEIRARRNKKTVVIPGSVAYITSELLEEKEALVQELKRQTENQHLILNSIHDGMIVITPDAKVSFVNRSAEQILGMGKKSIIGRSVQGVIPDSRLPQLLKSREKEVNQKLSLENGKKVITTRIPMIGTDGKVIGAYAVFQDITEVVDLAEEITDLKEVKTMLEAIIQSSDEAISVVDENGSGLMVNPAYSRITGLSEDEIVGKPATVDIYEGESMHMKVLKTRRPVRGVRMKVGPHKKDVLVNVAPVIVDGKLKGSVGVLHDVTEIKSLTSELRRARQIIRSLEAKYTFDDIIGNSSEMTLALEQAKVGARTPATVLLRGESGTGKELFAHAIHNESERRHNKFIRVNCASIAESLLESELFGYEDGAFSGAKRGGKRGLFEEANSGSIFLDEIGELTLPMQAKLLRVLQEKEILRVGGTKPVHIDVRVIAATNMNLEKAIMNKSFREDLYYRLNRLPIYIPPLRERIEDLKLLAEHLIQKLNEDYGRHVTSIDEQAFQKLTAYHWPGNVRELENIIGRAMIYMDHLEEVILPKHIPNLTKEISTTPGANIPGNQWLGETLQQAVDEYEKRLLADAFRAHDFNKTQTAKALGISIRNFYYKLDKYNLDKHSMQK</sequence>
<dbReference type="GO" id="GO:0009089">
    <property type="term" value="P:lysine biosynthetic process via diaminopimelate"/>
    <property type="evidence" value="ECO:0007669"/>
    <property type="project" value="InterPro"/>
</dbReference>
<dbReference type="PROSITE" id="PS50112">
    <property type="entry name" value="PAS"/>
    <property type="match status" value="2"/>
</dbReference>
<dbReference type="Gene3D" id="3.40.50.720">
    <property type="entry name" value="NAD(P)-binding Rossmann-like Domain"/>
    <property type="match status" value="1"/>
</dbReference>
<dbReference type="PROSITE" id="PS50045">
    <property type="entry name" value="SIGMA54_INTERACT_4"/>
    <property type="match status" value="1"/>
</dbReference>
<dbReference type="NCBIfam" id="TIGR00229">
    <property type="entry name" value="sensory_box"/>
    <property type="match status" value="2"/>
</dbReference>